<dbReference type="GO" id="GO:0030572">
    <property type="term" value="F:phosphatidyltransferase activity"/>
    <property type="evidence" value="ECO:0007669"/>
    <property type="project" value="UniProtKB-ARBA"/>
</dbReference>
<dbReference type="InterPro" id="IPR001736">
    <property type="entry name" value="PLipase_D/transphosphatidylase"/>
</dbReference>
<dbReference type="AlphaFoldDB" id="A7AT95"/>
<dbReference type="STRING" id="5865.A7AT95"/>
<evidence type="ECO:0000256" key="1">
    <source>
        <dbReference type="SAM" id="Phobius"/>
    </source>
</evidence>
<feature type="domain" description="PLD phosphodiesterase" evidence="2">
    <location>
        <begin position="191"/>
        <end position="218"/>
    </location>
</feature>
<dbReference type="PANTHER" id="PTHR21248">
    <property type="entry name" value="CARDIOLIPIN SYNTHASE"/>
    <property type="match status" value="1"/>
</dbReference>
<proteinExistence type="predicted"/>
<keyword evidence="1" id="KW-0812">Transmembrane</keyword>
<organism evidence="3 4">
    <name type="scientific">Babesia bovis</name>
    <dbReference type="NCBI Taxonomy" id="5865"/>
    <lineage>
        <taxon>Eukaryota</taxon>
        <taxon>Sar</taxon>
        <taxon>Alveolata</taxon>
        <taxon>Apicomplexa</taxon>
        <taxon>Aconoidasida</taxon>
        <taxon>Piroplasmida</taxon>
        <taxon>Babesiidae</taxon>
        <taxon>Babesia</taxon>
    </lineage>
</organism>
<evidence type="ECO:0000313" key="3">
    <source>
        <dbReference type="EMBL" id="EDO06156.1"/>
    </source>
</evidence>
<keyword evidence="1" id="KW-0472">Membrane</keyword>
<accession>A7AT95</accession>
<dbReference type="Proteomes" id="UP000002173">
    <property type="component" value="Chromosome 2"/>
</dbReference>
<dbReference type="EMBL" id="AAXT01000003">
    <property type="protein sequence ID" value="EDO06156.1"/>
    <property type="molecule type" value="Genomic_DNA"/>
</dbReference>
<feature type="transmembrane region" description="Helical" evidence="1">
    <location>
        <begin position="306"/>
        <end position="328"/>
    </location>
</feature>
<dbReference type="eggNOG" id="ENOG502RKKV">
    <property type="taxonomic scope" value="Eukaryota"/>
</dbReference>
<reference evidence="3 4" key="1">
    <citation type="journal article" date="2007" name="PLoS Pathog.">
        <title>Genome sequence of Babesia bovis and comparative analysis of apicomplexan hemoprotozoa.</title>
        <authorList>
            <person name="Brayton K.A."/>
            <person name="Lau A.O.T."/>
            <person name="Herndon D.R."/>
            <person name="Hannick L."/>
            <person name="Kappmeyer L.S."/>
            <person name="Berens S.J."/>
            <person name="Bidwell S.L."/>
            <person name="Brown W.C."/>
            <person name="Crabtree J."/>
            <person name="Fadrosh D."/>
            <person name="Feldblum T."/>
            <person name="Forberger H.A."/>
            <person name="Haas B.J."/>
            <person name="Howell J.M."/>
            <person name="Khouri H."/>
            <person name="Koo H."/>
            <person name="Mann D.J."/>
            <person name="Norimine J."/>
            <person name="Paulsen I.T."/>
            <person name="Radune D."/>
            <person name="Ren Q."/>
            <person name="Smith R.K. Jr."/>
            <person name="Suarez C.E."/>
            <person name="White O."/>
            <person name="Wortman J.R."/>
            <person name="Knowles D.P. Jr."/>
            <person name="McElwain T.F."/>
            <person name="Nene V.M."/>
        </authorList>
    </citation>
    <scope>NUCLEOTIDE SEQUENCE [LARGE SCALE GENOMIC DNA]</scope>
    <source>
        <strain evidence="3">T2Bo</strain>
    </source>
</reference>
<dbReference type="GO" id="GO:0032049">
    <property type="term" value="P:cardiolipin biosynthetic process"/>
    <property type="evidence" value="ECO:0007669"/>
    <property type="project" value="UniProtKB-ARBA"/>
</dbReference>
<gene>
    <name evidence="3" type="ORF">BBOV_II002000</name>
</gene>
<sequence>MVVSKRASSFVASTRVDSDCDVSPVSHQWPFIESEVRRILGSCHIFSSGSEVVLCDSKVTKWLRVLSTLHSRMGRMSAGNQIMVCGSGMLPHYITNHSLGDIAACEMIKAIDEAVERVLMEVYIFDDSRLAARFVTALVNASRRGCRVTLVVDYVGSFKFPSLYLNELTKYGVEVLTFNPVTDRNLAVGTFPFRNHKKVLIVDNRIAFCGSMNISADSTTPMMGGNGNFYDVNIRACGPVVCDFVDIFKRTLEMTDYDISNIRCTPATPIEGGVIVQVLESDVSRIRRRTGIQSYLSTLISNVGCLHIYLVMLTLLCMFLGSFSYVFIDALTVTQKRISEQTLHKFKVFMTTQEHCHGKYMIVDDLWSSVGSFNWDRWSSRRNLEVSVSVFDPITALQLKSLQQKKEKKSIEYTKQDCLNRPIMLKCFDALIHKLIRFSSRNCFDGLSSAEFKAKFKKAFIRTFIDDNASQIVAISNMASV</sequence>
<dbReference type="CDD" id="cd09110">
    <property type="entry name" value="PLDc_CLS_1"/>
    <property type="match status" value="1"/>
</dbReference>
<comment type="caution">
    <text evidence="3">The sequence shown here is derived from an EMBL/GenBank/DDBJ whole genome shotgun (WGS) entry which is preliminary data.</text>
</comment>
<evidence type="ECO:0000313" key="4">
    <source>
        <dbReference type="Proteomes" id="UP000002173"/>
    </source>
</evidence>
<dbReference type="VEuPathDB" id="PiroplasmaDB:BBOV_II002000"/>
<keyword evidence="4" id="KW-1185">Reference proteome</keyword>
<dbReference type="SUPFAM" id="SSF56024">
    <property type="entry name" value="Phospholipase D/nuclease"/>
    <property type="match status" value="2"/>
</dbReference>
<dbReference type="Pfam" id="PF13091">
    <property type="entry name" value="PLDc_2"/>
    <property type="match status" value="2"/>
</dbReference>
<dbReference type="Gene3D" id="3.30.870.10">
    <property type="entry name" value="Endonuclease Chain A"/>
    <property type="match status" value="2"/>
</dbReference>
<dbReference type="OMA" id="WLNFEVT"/>
<protein>
    <submittedName>
        <fullName evidence="3">Phospholipase D active site motif family protein</fullName>
    </submittedName>
</protein>
<dbReference type="PANTHER" id="PTHR21248:SF22">
    <property type="entry name" value="PHOSPHOLIPASE D"/>
    <property type="match status" value="1"/>
</dbReference>
<evidence type="ECO:0000259" key="2">
    <source>
        <dbReference type="PROSITE" id="PS50035"/>
    </source>
</evidence>
<dbReference type="InterPro" id="IPR025202">
    <property type="entry name" value="PLD-like_dom"/>
</dbReference>
<keyword evidence="1" id="KW-1133">Transmembrane helix</keyword>
<dbReference type="InParanoid" id="A7AT95"/>
<dbReference type="PROSITE" id="PS50035">
    <property type="entry name" value="PLD"/>
    <property type="match status" value="2"/>
</dbReference>
<name>A7AT95_BABBO</name>
<dbReference type="FunCoup" id="A7AT95">
    <property type="interactions" value="12"/>
</dbReference>
<dbReference type="SMART" id="SM00155">
    <property type="entry name" value="PLDc"/>
    <property type="match status" value="2"/>
</dbReference>
<feature type="domain" description="PLD phosphodiesterase" evidence="2">
    <location>
        <begin position="357"/>
        <end position="379"/>
    </location>
</feature>